<dbReference type="Gene3D" id="3.40.50.300">
    <property type="entry name" value="P-loop containing nucleotide triphosphate hydrolases"/>
    <property type="match status" value="1"/>
</dbReference>
<organism evidence="2 3">
    <name type="scientific">Desmophyllum pertusum</name>
    <dbReference type="NCBI Taxonomy" id="174260"/>
    <lineage>
        <taxon>Eukaryota</taxon>
        <taxon>Metazoa</taxon>
        <taxon>Cnidaria</taxon>
        <taxon>Anthozoa</taxon>
        <taxon>Hexacorallia</taxon>
        <taxon>Scleractinia</taxon>
        <taxon>Caryophylliina</taxon>
        <taxon>Caryophylliidae</taxon>
        <taxon>Desmophyllum</taxon>
    </lineage>
</organism>
<dbReference type="InterPro" id="IPR027417">
    <property type="entry name" value="P-loop_NTPase"/>
</dbReference>
<keyword evidence="1" id="KW-0472">Membrane</keyword>
<dbReference type="AlphaFoldDB" id="A0A9W9Z7F7"/>
<feature type="transmembrane region" description="Helical" evidence="1">
    <location>
        <begin position="150"/>
        <end position="173"/>
    </location>
</feature>
<proteinExistence type="predicted"/>
<dbReference type="SUPFAM" id="SSF52540">
    <property type="entry name" value="P-loop containing nucleoside triphosphate hydrolases"/>
    <property type="match status" value="1"/>
</dbReference>
<gene>
    <name evidence="2" type="primary">wrn-1_4</name>
    <name evidence="2" type="ORF">OS493_035641</name>
</gene>
<protein>
    <submittedName>
        <fullName evidence="2">3'-flap-structured DNA binding</fullName>
        <ecNumber evidence="2">3.6.4.12</ecNumber>
    </submittedName>
</protein>
<keyword evidence="3" id="KW-1185">Reference proteome</keyword>
<dbReference type="GO" id="GO:0003678">
    <property type="term" value="F:DNA helicase activity"/>
    <property type="evidence" value="ECO:0007669"/>
    <property type="project" value="UniProtKB-EC"/>
</dbReference>
<keyword evidence="1" id="KW-0812">Transmembrane</keyword>
<evidence type="ECO:0000313" key="3">
    <source>
        <dbReference type="Proteomes" id="UP001163046"/>
    </source>
</evidence>
<keyword evidence="2" id="KW-0378">Hydrolase</keyword>
<evidence type="ECO:0000256" key="1">
    <source>
        <dbReference type="SAM" id="Phobius"/>
    </source>
</evidence>
<keyword evidence="1" id="KW-1133">Transmembrane helix</keyword>
<dbReference type="EC" id="3.6.4.12" evidence="2"/>
<evidence type="ECO:0000313" key="2">
    <source>
        <dbReference type="EMBL" id="KAJ7376280.1"/>
    </source>
</evidence>
<name>A0A9W9Z7F7_9CNID</name>
<reference evidence="2" key="1">
    <citation type="submission" date="2023-01" db="EMBL/GenBank/DDBJ databases">
        <title>Genome assembly of the deep-sea coral Lophelia pertusa.</title>
        <authorList>
            <person name="Herrera S."/>
            <person name="Cordes E."/>
        </authorList>
    </citation>
    <scope>NUCLEOTIDE SEQUENCE</scope>
    <source>
        <strain evidence="2">USNM1676648</strain>
        <tissue evidence="2">Polyp</tissue>
    </source>
</reference>
<dbReference type="EMBL" id="MU826404">
    <property type="protein sequence ID" value="KAJ7376280.1"/>
    <property type="molecule type" value="Genomic_DNA"/>
</dbReference>
<accession>A0A9W9Z7F7</accession>
<dbReference type="GO" id="GO:0016787">
    <property type="term" value="F:hydrolase activity"/>
    <property type="evidence" value="ECO:0007669"/>
    <property type="project" value="UniProtKB-KW"/>
</dbReference>
<comment type="caution">
    <text evidence="2">The sequence shown here is derived from an EMBL/GenBank/DDBJ whole genome shotgun (WGS) entry which is preliminary data.</text>
</comment>
<dbReference type="OrthoDB" id="5986275at2759"/>
<dbReference type="Proteomes" id="UP001163046">
    <property type="component" value="Unassembled WGS sequence"/>
</dbReference>
<sequence>MLQIQLRQGSFKTVTDSIVPAGQPVYYRCVKEVNCEWDKDFASHNPETIEGNGLKRIVVSTTGLCMGVNFPNIGHFVRWGAAQSILDLHQEAGKAGRDGLQSHVIELYHGQKIGPSEQEVKDFVRSQECLRVAAYQSLDSAIMPLNPHMIAVPTVLLCIIVEAPLVELVLCLLRATHLKSQRNLKGILALPLQKIDRIFNLLWRRCLKK</sequence>